<dbReference type="AlphaFoldDB" id="A0A9X2AZS3"/>
<dbReference type="InterPro" id="IPR012338">
    <property type="entry name" value="Beta-lactam/transpept-like"/>
</dbReference>
<proteinExistence type="predicted"/>
<reference evidence="2" key="1">
    <citation type="submission" date="2022-04" db="EMBL/GenBank/DDBJ databases">
        <title>Corynebacterium kalidii LD5P10.</title>
        <authorList>
            <person name="Sun J.Q."/>
        </authorList>
    </citation>
    <scope>NUCLEOTIDE SEQUENCE</scope>
    <source>
        <strain evidence="2">LD5P10</strain>
    </source>
</reference>
<accession>A0A9X2AZS3</accession>
<keyword evidence="3" id="KW-1185">Reference proteome</keyword>
<dbReference type="Proteomes" id="UP001139207">
    <property type="component" value="Unassembled WGS sequence"/>
</dbReference>
<evidence type="ECO:0008006" key="4">
    <source>
        <dbReference type="Google" id="ProtNLM"/>
    </source>
</evidence>
<dbReference type="RefSeq" id="WP_244804586.1">
    <property type="nucleotide sequence ID" value="NZ_JALIEA010000013.1"/>
</dbReference>
<feature type="compositionally biased region" description="Low complexity" evidence="1">
    <location>
        <begin position="38"/>
        <end position="73"/>
    </location>
</feature>
<dbReference type="SUPFAM" id="SSF56601">
    <property type="entry name" value="beta-lactamase/transpeptidase-like"/>
    <property type="match status" value="1"/>
</dbReference>
<evidence type="ECO:0000313" key="2">
    <source>
        <dbReference type="EMBL" id="MCJ7858852.1"/>
    </source>
</evidence>
<gene>
    <name evidence="2" type="ORF">MUN33_09005</name>
</gene>
<sequence length="309" mass="30625">MSTLRDRTGRTGAAAAAAAAVLLLTGCVIGEVDRPGETTATGTADTTASTTSSIAGGTAPSPTTTAPDAPDAGADIDVAETGGSVGVALLDDGALRTGGSLADLADAAWSTSKVPLSIAALNAAPGDDALVGQMRQAITVSDNAAAEALWGSLGDPGQAAAAVQDVLRAGGDTTTTVPAERRRAEFSVFGQTTWTLDDQVTFAAGLRCIPGSEPVLEAMGQVSPAQSSGLGQFDGARFKGGWGPDTDGTYLLRQFGLVPAEDGTTVPVAVAVTADDGTYESAQRVLDAAVTSVRDTVTGAHGEAADGDC</sequence>
<dbReference type="Gene3D" id="3.40.710.10">
    <property type="entry name" value="DD-peptidase/beta-lactamase superfamily"/>
    <property type="match status" value="1"/>
</dbReference>
<evidence type="ECO:0000256" key="1">
    <source>
        <dbReference type="SAM" id="MobiDB-lite"/>
    </source>
</evidence>
<name>A0A9X2AZS3_9CORY</name>
<organism evidence="2 3">
    <name type="scientific">Corynebacterium kalidii</name>
    <dbReference type="NCBI Taxonomy" id="2931982"/>
    <lineage>
        <taxon>Bacteria</taxon>
        <taxon>Bacillati</taxon>
        <taxon>Actinomycetota</taxon>
        <taxon>Actinomycetes</taxon>
        <taxon>Mycobacteriales</taxon>
        <taxon>Corynebacteriaceae</taxon>
        <taxon>Corynebacterium</taxon>
    </lineage>
</organism>
<feature type="region of interest" description="Disordered" evidence="1">
    <location>
        <begin position="35"/>
        <end position="73"/>
    </location>
</feature>
<comment type="caution">
    <text evidence="2">The sequence shown here is derived from an EMBL/GenBank/DDBJ whole genome shotgun (WGS) entry which is preliminary data.</text>
</comment>
<evidence type="ECO:0000313" key="3">
    <source>
        <dbReference type="Proteomes" id="UP001139207"/>
    </source>
</evidence>
<protein>
    <recommendedName>
        <fullName evidence="4">Serine hydrolase</fullName>
    </recommendedName>
</protein>
<dbReference type="EMBL" id="JALIEA010000013">
    <property type="protein sequence ID" value="MCJ7858852.1"/>
    <property type="molecule type" value="Genomic_DNA"/>
</dbReference>
<dbReference type="PROSITE" id="PS51257">
    <property type="entry name" value="PROKAR_LIPOPROTEIN"/>
    <property type="match status" value="1"/>
</dbReference>